<evidence type="ECO:0000313" key="3">
    <source>
        <dbReference type="Proteomes" id="UP000244571"/>
    </source>
</evidence>
<reference evidence="2 3" key="1">
    <citation type="submission" date="2018-04" db="EMBL/GenBank/DDBJ databases">
        <title>Bordetella sp. HZ20 isolated from seawater.</title>
        <authorList>
            <person name="Sun C."/>
        </authorList>
    </citation>
    <scope>NUCLEOTIDE SEQUENCE [LARGE SCALE GENOMIC DNA]</scope>
    <source>
        <strain evidence="2 3">HZ20</strain>
    </source>
</reference>
<feature type="domain" description="NADPH-dependent FMN reductase-like" evidence="1">
    <location>
        <begin position="53"/>
        <end position="130"/>
    </location>
</feature>
<dbReference type="GO" id="GO:0016491">
    <property type="term" value="F:oxidoreductase activity"/>
    <property type="evidence" value="ECO:0007669"/>
    <property type="project" value="InterPro"/>
</dbReference>
<dbReference type="Gene3D" id="3.40.50.360">
    <property type="match status" value="1"/>
</dbReference>
<name>A0A2R4XIS2_9BURK</name>
<evidence type="ECO:0000313" key="2">
    <source>
        <dbReference type="EMBL" id="AWB33727.1"/>
    </source>
</evidence>
<keyword evidence="3" id="KW-1185">Reference proteome</keyword>
<dbReference type="SUPFAM" id="SSF52218">
    <property type="entry name" value="Flavoproteins"/>
    <property type="match status" value="1"/>
</dbReference>
<gene>
    <name evidence="2" type="ORF">DBV39_08445</name>
</gene>
<organism evidence="2 3">
    <name type="scientific">Orrella marina</name>
    <dbReference type="NCBI Taxonomy" id="2163011"/>
    <lineage>
        <taxon>Bacteria</taxon>
        <taxon>Pseudomonadati</taxon>
        <taxon>Pseudomonadota</taxon>
        <taxon>Betaproteobacteria</taxon>
        <taxon>Burkholderiales</taxon>
        <taxon>Alcaligenaceae</taxon>
        <taxon>Orrella</taxon>
    </lineage>
</organism>
<sequence>MVHENPQKKKLLVVYHSLTGGTRQMVEAFEAGASAEPTVTTEIRHASRTDANDVLSAHGFVFATPENLAAMSGQLKDFFDRTYYDILEKVNARPYGIMVCAGSDGQNAVRQIERIATGWRLKLVQPALIINTKAQSAQEILAPKNLTEEQITPCREFGALFTTAMAMSIY</sequence>
<accession>A0A2R4XIS2</accession>
<dbReference type="RefSeq" id="WP_108621156.1">
    <property type="nucleotide sequence ID" value="NZ_CP028901.1"/>
</dbReference>
<dbReference type="Pfam" id="PF03358">
    <property type="entry name" value="FMN_red"/>
    <property type="match status" value="1"/>
</dbReference>
<dbReference type="InterPro" id="IPR029039">
    <property type="entry name" value="Flavoprotein-like_sf"/>
</dbReference>
<dbReference type="Proteomes" id="UP000244571">
    <property type="component" value="Chromosome"/>
</dbReference>
<evidence type="ECO:0000259" key="1">
    <source>
        <dbReference type="Pfam" id="PF03358"/>
    </source>
</evidence>
<protein>
    <submittedName>
        <fullName evidence="2">Flavodoxin</fullName>
    </submittedName>
</protein>
<proteinExistence type="predicted"/>
<dbReference type="OrthoDB" id="5736081at2"/>
<dbReference type="AlphaFoldDB" id="A0A2R4XIS2"/>
<dbReference type="KEGG" id="boz:DBV39_08445"/>
<dbReference type="InterPro" id="IPR005025">
    <property type="entry name" value="FMN_Rdtase-like_dom"/>
</dbReference>
<dbReference type="EMBL" id="CP028901">
    <property type="protein sequence ID" value="AWB33727.1"/>
    <property type="molecule type" value="Genomic_DNA"/>
</dbReference>